<feature type="region of interest" description="Disordered" evidence="2">
    <location>
        <begin position="295"/>
        <end position="334"/>
    </location>
</feature>
<evidence type="ECO:0000256" key="2">
    <source>
        <dbReference type="SAM" id="MobiDB-lite"/>
    </source>
</evidence>
<dbReference type="PANTHER" id="PTHR39965:SF1">
    <property type="entry name" value="CRISPR SYSTEM CMR SUBUNIT CMR6"/>
    <property type="match status" value="1"/>
</dbReference>
<proteinExistence type="predicted"/>
<dbReference type="eggNOG" id="arCOG02661">
    <property type="taxonomic scope" value="Archaea"/>
</dbReference>
<dbReference type="RefSeq" id="WP_011971927.1">
    <property type="nucleotide sequence ID" value="NC_009634.1"/>
</dbReference>
<dbReference type="InterPro" id="IPR005537">
    <property type="entry name" value="RAMP_III_fam"/>
</dbReference>
<dbReference type="KEGG" id="mvn:Mevan_0110"/>
<sequence>MTNDSNYVGNIGYYYQKLQFLGNEGEKKEWGEISKGKDNRDKIETLKKEIETNEEKLKKISFHFENEKILNYKPEHNNYDLKEIKIERLIFKTTYPGLLVGSGLNHEVGADEFKLGFSFDYTSGLPVIPGSSVKGVLRSAFPNDEKDPKFQYIKDKLATFGVNSEDINVLELKKEIFDGIKEENGDKNIRFNERDIFFDAVLTDNNNDKHIFGEDYITPHSDPLKNPIPVKFLKILPEIEFEFRFLLNDSKVNDKITANVKKELFKQILCDLGVGAKTNVGYGNLISTNLSSKNLDKKTEKSADKKTAPEKAGADETSWQDEYTKKTGKKVKNK</sequence>
<evidence type="ECO:0000313" key="4">
    <source>
        <dbReference type="EMBL" id="ABR54023.1"/>
    </source>
</evidence>
<dbReference type="STRING" id="406327.Mevan_0110"/>
<organism evidence="4 5">
    <name type="scientific">Methanococcus vannielii (strain ATCC 35089 / DSM 1224 / JCM 13029 / OCM 148 / SB)</name>
    <dbReference type="NCBI Taxonomy" id="406327"/>
    <lineage>
        <taxon>Archaea</taxon>
        <taxon>Methanobacteriati</taxon>
        <taxon>Methanobacteriota</taxon>
        <taxon>Methanomada group</taxon>
        <taxon>Methanococci</taxon>
        <taxon>Methanococcales</taxon>
        <taxon>Methanococcaceae</taxon>
        <taxon>Methanococcus</taxon>
    </lineage>
</organism>
<feature type="compositionally biased region" description="Basic and acidic residues" evidence="2">
    <location>
        <begin position="295"/>
        <end position="314"/>
    </location>
</feature>
<dbReference type="InterPro" id="IPR010172">
    <property type="entry name" value="CRISPR-assoc_prot_TM1791"/>
</dbReference>
<name>A6UNF1_METVS</name>
<accession>A6UNF1</accession>
<gene>
    <name evidence="4" type="ordered locus">Mevan_0110</name>
</gene>
<dbReference type="GeneID" id="5325198"/>
<evidence type="ECO:0000259" key="3">
    <source>
        <dbReference type="Pfam" id="PF03787"/>
    </source>
</evidence>
<protein>
    <submittedName>
        <fullName evidence="4">CRISPR-associated RAMP protein, Cmr6 family</fullName>
    </submittedName>
</protein>
<dbReference type="AlphaFoldDB" id="A6UNF1"/>
<dbReference type="EMBL" id="CP000742">
    <property type="protein sequence ID" value="ABR54023.1"/>
    <property type="molecule type" value="Genomic_DNA"/>
</dbReference>
<evidence type="ECO:0000256" key="1">
    <source>
        <dbReference type="ARBA" id="ARBA00023118"/>
    </source>
</evidence>
<dbReference type="PANTHER" id="PTHR39965">
    <property type="entry name" value="CRISPR SYSTEM CMR SUBUNIT CMR6"/>
    <property type="match status" value="1"/>
</dbReference>
<reference evidence="4" key="1">
    <citation type="submission" date="2007-06" db="EMBL/GenBank/DDBJ databases">
        <title>Complete sequence of Methanococcus vannielii SB.</title>
        <authorList>
            <consortium name="US DOE Joint Genome Institute"/>
            <person name="Copeland A."/>
            <person name="Lucas S."/>
            <person name="Lapidus A."/>
            <person name="Barry K."/>
            <person name="Glavina del Rio T."/>
            <person name="Dalin E."/>
            <person name="Tice H."/>
            <person name="Pitluck S."/>
            <person name="Chain P."/>
            <person name="Malfatti S."/>
            <person name="Shin M."/>
            <person name="Vergez L."/>
            <person name="Schmutz J."/>
            <person name="Larimer F."/>
            <person name="Land M."/>
            <person name="Hauser L."/>
            <person name="Kyrpides N."/>
            <person name="Anderson I."/>
            <person name="Sieprawska-Lupa M."/>
            <person name="Whitman W.B."/>
            <person name="Richardson P."/>
        </authorList>
    </citation>
    <scope>NUCLEOTIDE SEQUENCE [LARGE SCALE GENOMIC DNA]</scope>
    <source>
        <strain evidence="4">SB</strain>
    </source>
</reference>
<dbReference type="HOGENOM" id="CLU_064441_0_0_2"/>
<dbReference type="OrthoDB" id="44077at2157"/>
<dbReference type="NCBIfam" id="TIGR01898">
    <property type="entry name" value="cas_TM1791_cmr6"/>
    <property type="match status" value="1"/>
</dbReference>
<feature type="domain" description="CRISPR type III-associated protein" evidence="3">
    <location>
        <begin position="91"/>
        <end position="285"/>
    </location>
</feature>
<evidence type="ECO:0000313" key="5">
    <source>
        <dbReference type="Proteomes" id="UP000001107"/>
    </source>
</evidence>
<dbReference type="GO" id="GO:0051607">
    <property type="term" value="P:defense response to virus"/>
    <property type="evidence" value="ECO:0007669"/>
    <property type="project" value="UniProtKB-KW"/>
</dbReference>
<keyword evidence="1" id="KW-0051">Antiviral defense</keyword>
<keyword evidence="5" id="KW-1185">Reference proteome</keyword>
<dbReference type="Pfam" id="PF03787">
    <property type="entry name" value="RAMPs"/>
    <property type="match status" value="1"/>
</dbReference>
<dbReference type="Proteomes" id="UP000001107">
    <property type="component" value="Chromosome"/>
</dbReference>